<keyword evidence="3" id="KW-1185">Reference proteome</keyword>
<dbReference type="AlphaFoldDB" id="A0A0R2NIA6"/>
<gene>
    <name evidence="2" type="ORF">DY78_GL001189</name>
</gene>
<evidence type="ECO:0000313" key="3">
    <source>
        <dbReference type="Proteomes" id="UP000050920"/>
    </source>
</evidence>
<proteinExistence type="predicted"/>
<name>A0A0R2NIA6_9LACO</name>
<organism evidence="2 3">
    <name type="scientific">Lactiplantibacillus fabifermentans DSM 21115</name>
    <dbReference type="NCBI Taxonomy" id="1413187"/>
    <lineage>
        <taxon>Bacteria</taxon>
        <taxon>Bacillati</taxon>
        <taxon>Bacillota</taxon>
        <taxon>Bacilli</taxon>
        <taxon>Lactobacillales</taxon>
        <taxon>Lactobacillaceae</taxon>
        <taxon>Lactiplantibacillus</taxon>
    </lineage>
</organism>
<evidence type="ECO:0000259" key="1">
    <source>
        <dbReference type="Pfam" id="PF13349"/>
    </source>
</evidence>
<evidence type="ECO:0000313" key="2">
    <source>
        <dbReference type="EMBL" id="KRO25526.1"/>
    </source>
</evidence>
<sequence>MKKTIKVGIILLILGLILAIFGIANNGIQSIYWQSGFHVAKVRTKTYQPAKIKSITLNTDADVTIKQGDTTKVTVSSARQLPSMTYDNGNVTIKSTQFTHETVGFIITPEVSTHRVTITIPKNTIVNTIKATKQTGNVAISNVAVKDLQLTTQSDLDLAQVTVKNSANLQANDVTVNKLTAPSLQADIDGAVRISDSTFTHATSNITSTADVTIKDTQLKSAAITATAGTITLRHNQLTSNLAAKVTDGDINVQTNRANGVTAKTSTGDLAIFGWHSDSHRSYQYKTNAKAQYQLTSTSGEINVTAS</sequence>
<reference evidence="2 3" key="1">
    <citation type="journal article" date="2015" name="Genome Announc.">
        <title>Expanding the biotechnology potential of lactobacilli through comparative genomics of 213 strains and associated genera.</title>
        <authorList>
            <person name="Sun Z."/>
            <person name="Harris H.M."/>
            <person name="McCann A."/>
            <person name="Guo C."/>
            <person name="Argimon S."/>
            <person name="Zhang W."/>
            <person name="Yang X."/>
            <person name="Jeffery I.B."/>
            <person name="Cooney J.C."/>
            <person name="Kagawa T.F."/>
            <person name="Liu W."/>
            <person name="Song Y."/>
            <person name="Salvetti E."/>
            <person name="Wrobel A."/>
            <person name="Rasinkangas P."/>
            <person name="Parkhill J."/>
            <person name="Rea M.C."/>
            <person name="O'Sullivan O."/>
            <person name="Ritari J."/>
            <person name="Douillard F.P."/>
            <person name="Paul Ross R."/>
            <person name="Yang R."/>
            <person name="Briner A.E."/>
            <person name="Felis G.E."/>
            <person name="de Vos W.M."/>
            <person name="Barrangou R."/>
            <person name="Klaenhammer T.R."/>
            <person name="Caufield P.W."/>
            <person name="Cui Y."/>
            <person name="Zhang H."/>
            <person name="O'Toole P.W."/>
        </authorList>
    </citation>
    <scope>NUCLEOTIDE SEQUENCE [LARGE SCALE GENOMIC DNA]</scope>
    <source>
        <strain evidence="2 3">DSM 21115</strain>
    </source>
</reference>
<accession>A0A0R2NIA6</accession>
<protein>
    <recommendedName>
        <fullName evidence="1">DUF4097 domain-containing protein</fullName>
    </recommendedName>
</protein>
<feature type="domain" description="DUF4097" evidence="1">
    <location>
        <begin position="52"/>
        <end position="305"/>
    </location>
</feature>
<comment type="caution">
    <text evidence="2">The sequence shown here is derived from an EMBL/GenBank/DDBJ whole genome shotgun (WGS) entry which is preliminary data.</text>
</comment>
<dbReference type="RefSeq" id="WP_024624533.1">
    <property type="nucleotide sequence ID" value="NZ_AYGX02000146.1"/>
</dbReference>
<dbReference type="Pfam" id="PF13349">
    <property type="entry name" value="DUF4097"/>
    <property type="match status" value="1"/>
</dbReference>
<dbReference type="InterPro" id="IPR025164">
    <property type="entry name" value="Toastrack_DUF4097"/>
</dbReference>
<dbReference type="Proteomes" id="UP000050920">
    <property type="component" value="Unassembled WGS sequence"/>
</dbReference>
<dbReference type="Gene3D" id="2.160.20.120">
    <property type="match status" value="1"/>
</dbReference>
<dbReference type="EMBL" id="AYGX02000146">
    <property type="protein sequence ID" value="KRO25526.1"/>
    <property type="molecule type" value="Genomic_DNA"/>
</dbReference>